<dbReference type="STRING" id="1280946.HY29_03730"/>
<dbReference type="GO" id="GO:0050126">
    <property type="term" value="F:N-carbamoylputrescine amidase activity"/>
    <property type="evidence" value="ECO:0007669"/>
    <property type="project" value="TreeGrafter"/>
</dbReference>
<evidence type="ECO:0000313" key="3">
    <source>
        <dbReference type="EMBL" id="KCZ53341.1"/>
    </source>
</evidence>
<dbReference type="InterPro" id="IPR036526">
    <property type="entry name" value="C-N_Hydrolase_sf"/>
</dbReference>
<keyword evidence="1" id="KW-0378">Hydrolase</keyword>
<dbReference type="InterPro" id="IPR050345">
    <property type="entry name" value="Aliph_Amidase/BUP"/>
</dbReference>
<dbReference type="InterPro" id="IPR003010">
    <property type="entry name" value="C-N_Hydrolase"/>
</dbReference>
<sequence length="369" mass="40412">MHNPLLSEDIDLSCLISEMSFRYGKDITKMAYTALALQIACRAVNSLSITDARAAILNSIERISLQVANAKRFLGQDLKLVSLPEYSVTGFPWGESATEWKEKAAFAPNGPEYDAIAKLCQDSQIFLASNHYETDANFPELYFQCSTVFSPSGDLVLRYRRLISMFAPSPFDVWDKYLDTYGLDALVPVANTEIGKLSAIASEEILYPEIARISASKGAEILLHSSSEVSSPLPTPKSITRHARAVENMAYVVSANSGGLSGIAIPENSTDGGSEIIDYKGRVLARAGSGETINACADISLESLREYRRRPGMANLLSRHPMQMWAEAYSGFDAAEQGGLGDGTQVPERDYYLARQKRVIEKLDKAGLI</sequence>
<accession>A0A062TZ36</accession>
<name>A0A062TZ36_9PROT</name>
<dbReference type="Pfam" id="PF00795">
    <property type="entry name" value="CN_hydrolase"/>
    <property type="match status" value="1"/>
</dbReference>
<comment type="caution">
    <text evidence="3">The sequence shown here is derived from an EMBL/GenBank/DDBJ whole genome shotgun (WGS) entry which is preliminary data.</text>
</comment>
<dbReference type="GO" id="GO:0033388">
    <property type="term" value="P:putrescine biosynthetic process from arginine"/>
    <property type="evidence" value="ECO:0007669"/>
    <property type="project" value="TreeGrafter"/>
</dbReference>
<dbReference type="Proteomes" id="UP000027037">
    <property type="component" value="Unassembled WGS sequence"/>
</dbReference>
<dbReference type="PROSITE" id="PS50263">
    <property type="entry name" value="CN_HYDROLASE"/>
    <property type="match status" value="1"/>
</dbReference>
<dbReference type="PANTHER" id="PTHR43674">
    <property type="entry name" value="NITRILASE C965.09-RELATED"/>
    <property type="match status" value="1"/>
</dbReference>
<organism evidence="3 4">
    <name type="scientific">Hyphomonas beringensis</name>
    <dbReference type="NCBI Taxonomy" id="1280946"/>
    <lineage>
        <taxon>Bacteria</taxon>
        <taxon>Pseudomonadati</taxon>
        <taxon>Pseudomonadota</taxon>
        <taxon>Alphaproteobacteria</taxon>
        <taxon>Hyphomonadales</taxon>
        <taxon>Hyphomonadaceae</taxon>
        <taxon>Hyphomonas</taxon>
    </lineage>
</organism>
<dbReference type="AlphaFoldDB" id="A0A062TZ36"/>
<evidence type="ECO:0000256" key="1">
    <source>
        <dbReference type="ARBA" id="ARBA00022801"/>
    </source>
</evidence>
<gene>
    <name evidence="3" type="ORF">HY29_03730</name>
</gene>
<dbReference type="eggNOG" id="COG0388">
    <property type="taxonomic scope" value="Bacteria"/>
</dbReference>
<dbReference type="SUPFAM" id="SSF56317">
    <property type="entry name" value="Carbon-nitrogen hydrolase"/>
    <property type="match status" value="1"/>
</dbReference>
<evidence type="ECO:0000259" key="2">
    <source>
        <dbReference type="PROSITE" id="PS50263"/>
    </source>
</evidence>
<dbReference type="EMBL" id="AWFF01000054">
    <property type="protein sequence ID" value="KCZ53341.1"/>
    <property type="molecule type" value="Genomic_DNA"/>
</dbReference>
<dbReference type="Gene3D" id="3.60.110.10">
    <property type="entry name" value="Carbon-nitrogen hydrolase"/>
    <property type="match status" value="1"/>
</dbReference>
<evidence type="ECO:0000313" key="4">
    <source>
        <dbReference type="Proteomes" id="UP000027037"/>
    </source>
</evidence>
<proteinExistence type="predicted"/>
<keyword evidence="4" id="KW-1185">Reference proteome</keyword>
<feature type="domain" description="CN hydrolase" evidence="2">
    <location>
        <begin position="37"/>
        <end position="301"/>
    </location>
</feature>
<reference evidence="3 4" key="1">
    <citation type="journal article" date="2014" name="Antonie Van Leeuwenhoek">
        <title>Hyphomonas beringensis sp. nov. and Hyphomonas chukchiensis sp. nov., isolated from surface seawater of the Bering Sea and Chukchi Sea.</title>
        <authorList>
            <person name="Li C."/>
            <person name="Lai Q."/>
            <person name="Li G."/>
            <person name="Dong C."/>
            <person name="Wang J."/>
            <person name="Liao Y."/>
            <person name="Shao Z."/>
        </authorList>
    </citation>
    <scope>NUCLEOTIDE SEQUENCE [LARGE SCALE GENOMIC DNA]</scope>
    <source>
        <strain evidence="3 4">25B14_1</strain>
    </source>
</reference>
<protein>
    <recommendedName>
        <fullName evidence="2">CN hydrolase domain-containing protein</fullName>
    </recommendedName>
</protein>
<dbReference type="PANTHER" id="PTHR43674:SF15">
    <property type="entry name" value="FORMAMIDASE"/>
    <property type="match status" value="1"/>
</dbReference>
<dbReference type="PATRIC" id="fig|1280946.3.peg.2658"/>